<keyword evidence="3" id="KW-1185">Reference proteome</keyword>
<sequence>MDVTLKQKESSGMLLPKGKKLQSGATTNPFYNLFVPSSYSNFEAREEFNLQTGNFYDIPHEGKCEDQAFSMESALNSDTLSDAASLNSEPIIPSVLSLDCYRTAAVDKKSLGECYLDNLKSNRNFGSFQPVNYDSFDLLSKDTSSFDSNFSAFSINSAPTSPDLERDIFNPNHDPIQNNSENLFDCQPTQRKQYRSESVSRSMGRIPTVPPGFEGYAPVFAARPRRDSEMSRIPEFKNVKRNGGDVNYKVLSEVLAPPLATIKNRYKLTTDKQNKHQQRKLSNPTIPCKVNFDRPVSIDLPTVSSQTIRIPAILFEAHNKRRALNAKNKRTNDSQKLKISREDEAMNVLKDMINSLKKVKIPNNKGSKLESSYEEGCLKESAKREEQNLNSGVEPPMPVSQGADTRSLALSF</sequence>
<evidence type="ECO:0000256" key="1">
    <source>
        <dbReference type="SAM" id="MobiDB-lite"/>
    </source>
</evidence>
<protein>
    <submittedName>
        <fullName evidence="2">Uncharacterized protein</fullName>
    </submittedName>
</protein>
<dbReference type="Proteomes" id="UP000188320">
    <property type="component" value="Unassembled WGS sequence"/>
</dbReference>
<accession>A0A1R1PUW4</accession>
<proteinExistence type="predicted"/>
<evidence type="ECO:0000313" key="2">
    <source>
        <dbReference type="EMBL" id="OMH84709.1"/>
    </source>
</evidence>
<feature type="compositionally biased region" description="Polar residues" evidence="1">
    <location>
        <begin position="402"/>
        <end position="412"/>
    </location>
</feature>
<gene>
    <name evidence="2" type="ORF">AX774_g1756</name>
</gene>
<comment type="caution">
    <text evidence="2">The sequence shown here is derived from an EMBL/GenBank/DDBJ whole genome shotgun (WGS) entry which is preliminary data.</text>
</comment>
<feature type="region of interest" description="Disordered" evidence="1">
    <location>
        <begin position="364"/>
        <end position="412"/>
    </location>
</feature>
<organism evidence="2 3">
    <name type="scientific">Zancudomyces culisetae</name>
    <name type="common">Gut fungus</name>
    <name type="synonym">Smittium culisetae</name>
    <dbReference type="NCBI Taxonomy" id="1213189"/>
    <lineage>
        <taxon>Eukaryota</taxon>
        <taxon>Fungi</taxon>
        <taxon>Fungi incertae sedis</taxon>
        <taxon>Zoopagomycota</taxon>
        <taxon>Kickxellomycotina</taxon>
        <taxon>Harpellomycetes</taxon>
        <taxon>Harpellales</taxon>
        <taxon>Legeriomycetaceae</taxon>
        <taxon>Zancudomyces</taxon>
    </lineage>
</organism>
<dbReference type="EMBL" id="LSSK01000161">
    <property type="protein sequence ID" value="OMH84709.1"/>
    <property type="molecule type" value="Genomic_DNA"/>
</dbReference>
<feature type="compositionally biased region" description="Basic and acidic residues" evidence="1">
    <location>
        <begin position="376"/>
        <end position="387"/>
    </location>
</feature>
<name>A0A1R1PUW4_ZANCU</name>
<dbReference type="AlphaFoldDB" id="A0A1R1PUW4"/>
<evidence type="ECO:0000313" key="3">
    <source>
        <dbReference type="Proteomes" id="UP000188320"/>
    </source>
</evidence>
<reference evidence="3" key="1">
    <citation type="submission" date="2017-01" db="EMBL/GenBank/DDBJ databases">
        <authorList>
            <person name="Wang Y."/>
            <person name="White M."/>
            <person name="Kvist S."/>
            <person name="Moncalvo J.-M."/>
        </authorList>
    </citation>
    <scope>NUCLEOTIDE SEQUENCE [LARGE SCALE GENOMIC DNA]</scope>
    <source>
        <strain evidence="3">COL-18-3</strain>
    </source>
</reference>